<comment type="subcellular location">
    <subcellularLocation>
        <location evidence="1">Membrane</location>
        <topology evidence="1">Multi-pass membrane protein</topology>
    </subcellularLocation>
</comment>
<dbReference type="GeneID" id="111356987"/>
<dbReference type="InterPro" id="IPR012858">
    <property type="entry name" value="DC_STAMP-like"/>
</dbReference>
<feature type="compositionally biased region" description="Basic and acidic residues" evidence="5">
    <location>
        <begin position="719"/>
        <end position="741"/>
    </location>
</feature>
<dbReference type="RefSeq" id="XP_022827242.1">
    <property type="nucleotide sequence ID" value="XM_022971474.1"/>
</dbReference>
<organism evidence="9 10">
    <name type="scientific">Spodoptera litura</name>
    <name type="common">Asian cotton leafworm</name>
    <dbReference type="NCBI Taxonomy" id="69820"/>
    <lineage>
        <taxon>Eukaryota</taxon>
        <taxon>Metazoa</taxon>
        <taxon>Ecdysozoa</taxon>
        <taxon>Arthropoda</taxon>
        <taxon>Hexapoda</taxon>
        <taxon>Insecta</taxon>
        <taxon>Pterygota</taxon>
        <taxon>Neoptera</taxon>
        <taxon>Endopterygota</taxon>
        <taxon>Lepidoptera</taxon>
        <taxon>Glossata</taxon>
        <taxon>Ditrysia</taxon>
        <taxon>Noctuoidea</taxon>
        <taxon>Noctuidae</taxon>
        <taxon>Amphipyrinae</taxon>
        <taxon>Spodoptera</taxon>
    </lineage>
</organism>
<feature type="domain" description="Dendritic cell-specific transmembrane protein-like" evidence="7">
    <location>
        <begin position="416"/>
        <end position="606"/>
    </location>
</feature>
<keyword evidence="9" id="KW-1185">Reference proteome</keyword>
<dbReference type="PANTHER" id="PTHR21041:SF9">
    <property type="entry name" value="DENDRITIC CELL-SPECIFIC TRANSMEMBRANE PROTEIN-LIKE DOMAIN-CONTAINING PROTEIN"/>
    <property type="match status" value="1"/>
</dbReference>
<feature type="compositionally biased region" description="Polar residues" evidence="5">
    <location>
        <begin position="980"/>
        <end position="993"/>
    </location>
</feature>
<evidence type="ECO:0000313" key="9">
    <source>
        <dbReference type="Proteomes" id="UP000301870"/>
    </source>
</evidence>
<name>A0A9J7EEW5_SPOLT</name>
<feature type="non-terminal residue" evidence="10">
    <location>
        <position position="1605"/>
    </location>
</feature>
<feature type="region of interest" description="Disordered" evidence="5">
    <location>
        <begin position="1419"/>
        <end position="1452"/>
    </location>
</feature>
<feature type="region of interest" description="Disordered" evidence="5">
    <location>
        <begin position="717"/>
        <end position="745"/>
    </location>
</feature>
<dbReference type="KEGG" id="sliu:111356987"/>
<feature type="transmembrane region" description="Helical" evidence="6">
    <location>
        <begin position="114"/>
        <end position="136"/>
    </location>
</feature>
<feature type="transmembrane region" description="Helical" evidence="6">
    <location>
        <begin position="381"/>
        <end position="401"/>
    </location>
</feature>
<feature type="region of interest" description="Disordered" evidence="5">
    <location>
        <begin position="979"/>
        <end position="1054"/>
    </location>
</feature>
<dbReference type="GO" id="GO:0016020">
    <property type="term" value="C:membrane"/>
    <property type="evidence" value="ECO:0007669"/>
    <property type="project" value="UniProtKB-SubCell"/>
</dbReference>
<evidence type="ECO:0000256" key="6">
    <source>
        <dbReference type="SAM" id="Phobius"/>
    </source>
</evidence>
<evidence type="ECO:0000256" key="4">
    <source>
        <dbReference type="ARBA" id="ARBA00023136"/>
    </source>
</evidence>
<dbReference type="OrthoDB" id="6598372at2759"/>
<feature type="compositionally biased region" description="Basic residues" evidence="5">
    <location>
        <begin position="1085"/>
        <end position="1095"/>
    </location>
</feature>
<evidence type="ECO:0000256" key="3">
    <source>
        <dbReference type="ARBA" id="ARBA00022989"/>
    </source>
</evidence>
<evidence type="ECO:0000256" key="2">
    <source>
        <dbReference type="ARBA" id="ARBA00022692"/>
    </source>
</evidence>
<protein>
    <submittedName>
        <fullName evidence="10">Uncharacterized protein LOC111356987</fullName>
    </submittedName>
</protein>
<feature type="region of interest" description="Disordered" evidence="5">
    <location>
        <begin position="1504"/>
        <end position="1605"/>
    </location>
</feature>
<feature type="compositionally biased region" description="Basic residues" evidence="5">
    <location>
        <begin position="1021"/>
        <end position="1049"/>
    </location>
</feature>
<feature type="domain" description="E3 ubiquitin-protein ligase DCST1-like C-terminal" evidence="8">
    <location>
        <begin position="663"/>
        <end position="709"/>
    </location>
</feature>
<evidence type="ECO:0000256" key="5">
    <source>
        <dbReference type="SAM" id="MobiDB-lite"/>
    </source>
</evidence>
<evidence type="ECO:0000313" key="10">
    <source>
        <dbReference type="RefSeq" id="XP_022827242.1"/>
    </source>
</evidence>
<keyword evidence="3 6" id="KW-1133">Transmembrane helix</keyword>
<reference evidence="10" key="1">
    <citation type="submission" date="2025-08" db="UniProtKB">
        <authorList>
            <consortium name="RefSeq"/>
        </authorList>
    </citation>
    <scope>IDENTIFICATION</scope>
    <source>
        <strain evidence="10">Ishihara</strain>
        <tissue evidence="10">Whole body</tissue>
    </source>
</reference>
<feature type="transmembrane region" description="Helical" evidence="6">
    <location>
        <begin position="562"/>
        <end position="583"/>
    </location>
</feature>
<dbReference type="InterPro" id="IPR051856">
    <property type="entry name" value="CSR-E3_Ligase_Protein"/>
</dbReference>
<feature type="transmembrane region" description="Helical" evidence="6">
    <location>
        <begin position="466"/>
        <end position="487"/>
    </location>
</feature>
<keyword evidence="4 6" id="KW-0472">Membrane</keyword>
<gene>
    <name evidence="10" type="primary">LOC111356987</name>
</gene>
<dbReference type="PANTHER" id="PTHR21041">
    <property type="entry name" value="DENDRITIC CELL-SPECIFIC TRANSMEMBRANE PROTEIN"/>
    <property type="match status" value="1"/>
</dbReference>
<keyword evidence="2 6" id="KW-0812">Transmembrane</keyword>
<dbReference type="Proteomes" id="UP000301870">
    <property type="component" value="Chromosome 24"/>
</dbReference>
<accession>A0A9J7EEW5</accession>
<feature type="compositionally biased region" description="Polar residues" evidence="5">
    <location>
        <begin position="1003"/>
        <end position="1014"/>
    </location>
</feature>
<dbReference type="InterPro" id="IPR058842">
    <property type="entry name" value="DCST1_C"/>
</dbReference>
<sequence>MAFFALLWKARTIEKYRLNYEREKINSIVLGNTQMEQTLSQRWSHYRRDTKKRISRTFKKWYPEGSSVANFFLYLRTDQTFPNFLLKSVMGFVGGIILTYLCFMFFVFQLSISLIHATIMSSIIGVLLTLGLAFSYRIRCLVFLLIPQFFSRVGRYTLTCYALVLILTGPATNTLKNSEVLSESMACSQEQIKASVHQLNDLMKKPFTTMKDSLKVMVDRLKMITAKVKETVVELDRLVLSIVSIIQSSFSWLQSVADICNAQLGTPYERCNSAMKEGISDCKKHLGPGLSKLCDVAYVAQAACYSVKPFKAFCYATDFMDDAILASVKKKLRNFSEHLRAMFQVEVHMHHSYSYSSNTSRSASQVAAGIVTEIRNRADPLLTWLSWSSCVTSLFLLLIIFRAKYYQHMYETRSRFDNRYVTKELQELDLKRQRQGRETVLPLNRRERAKYINTTSFRLVASEKVYLNRSAVFMAITTFKLLIHMVADYSLYWVLMTIRYHGSYQTELMPGIPHSGAHVSGSGYVARLFSSIIGILDIPLSFPAPSPITCLPDPYPPDLRRYTQIGVLIFLLWFFALFEPYGLRLRHLIMGHYRPERAKARATWLYNHILRTRASFMKFARRKLHRDYKYCSGASLTFRQWIADHIPFQCLKSLLGLSDKEPHCLLCGITPSIEPESELTRCQTRGCPGIYCMSCFQDIGALCTICMSPADYGDLSDVSLEKGSSDDSDSEHGDPGGETLHENVPLLQMEEVNRRNFKNTSHSYDQRWQFFNESGPAGLMDAIEIPTNTHEQGSSAPNILRRFHSLTSNLRIRYKEKQYTLDWVTKVRSENTYHVIPEENNNFHPSTFEMEDMFNETKSVGVNTDRNRGMIINILMNNFSQRRIQFFRNKHRNMKSSHRQYKEQQMKHNVTETNRKTIVFTKTLHSYNLTIPQINTKNILRNKKNNKTKCKMNLTKDFNGTMSVMKYFMKSSDSDVMEVSSYNNDITPDNGNTDYPPGDNTEEVNNSIDNTDSTALPDKNNKKKNSKNKKQKRPRKPKDTKKNKKKGSRHGINEIHTFFSSRWTNFKSSLMKSKRSDSPTANEKKNHKRRKKRKGCSREVIETDTDECFEKKDIKQTRNLRISAFLAELEWSKKEYKKEKAAEGKNDSFLFPKGPQRIATNKIVGMVHLKNLPFQWREAPKQDPHCECQDTKCSCPEKSDKCMKIFGRLSKFSARISNKKKIEKFRTKVNNNTMDTPSSLMAKMLSTINAKPEKSRELESSICIAKRASFYREVTKEFIPNEEHLDTDMLFKNENFMSDFREEPCEGVAQTSKFISSNTLLEKQLIVSHSKDEKCLEPSSGASRCRCDIYDDIQKKWTYCKKSISDKCHTPIVMIKNLRSSLFGPSCTKSTCPNKIEKKPKTVIIKENKKMRIPCIMSKKHKPVSSQTDKKGKSKQGQIAVQTNPRKNKETQLTEDFDIEKCIEQEMKKKLAAVNSSANFDADACKKQMKMLIDCLNKETEKMAKAGGGKSSKPGTPGTQSPVKKDKGKAGKGDKAAVAGKTGKAEPENTCACPESTESTTGKSGRQPPMAQSPASTKSSRPGSGKSSKTGTPGTQSPVKKDKGK</sequence>
<evidence type="ECO:0000259" key="8">
    <source>
        <dbReference type="Pfam" id="PF26037"/>
    </source>
</evidence>
<dbReference type="Pfam" id="PF07782">
    <property type="entry name" value="DC_STAMP"/>
    <property type="match status" value="1"/>
</dbReference>
<feature type="region of interest" description="Disordered" evidence="5">
    <location>
        <begin position="1070"/>
        <end position="1097"/>
    </location>
</feature>
<evidence type="ECO:0000259" key="7">
    <source>
        <dbReference type="Pfam" id="PF07782"/>
    </source>
</evidence>
<feature type="compositionally biased region" description="Polar residues" evidence="5">
    <location>
        <begin position="1435"/>
        <end position="1445"/>
    </location>
</feature>
<dbReference type="Pfam" id="PF26037">
    <property type="entry name" value="zf-RING_DCST1_C"/>
    <property type="match status" value="1"/>
</dbReference>
<feature type="compositionally biased region" description="Basic and acidic residues" evidence="5">
    <location>
        <begin position="1523"/>
        <end position="1535"/>
    </location>
</feature>
<feature type="transmembrane region" description="Helical" evidence="6">
    <location>
        <begin position="84"/>
        <end position="108"/>
    </location>
</feature>
<evidence type="ECO:0000256" key="1">
    <source>
        <dbReference type="ARBA" id="ARBA00004141"/>
    </source>
</evidence>
<dbReference type="Pfam" id="PF26039">
    <property type="entry name" value="Dcst2"/>
    <property type="match status" value="1"/>
</dbReference>
<proteinExistence type="predicted"/>
<feature type="compositionally biased region" description="Low complexity" evidence="5">
    <location>
        <begin position="1576"/>
        <end position="1598"/>
    </location>
</feature>